<keyword evidence="11" id="KW-0175">Coiled coil</keyword>
<dbReference type="InterPro" id="IPR029047">
    <property type="entry name" value="HSP70_peptide-bd_sf"/>
</dbReference>
<dbReference type="RefSeq" id="WP_228352782.1">
    <property type="nucleotide sequence ID" value="NZ_JACEGA010000001.1"/>
</dbReference>
<dbReference type="InterPro" id="IPR018181">
    <property type="entry name" value="Heat_shock_70_CS"/>
</dbReference>
<dbReference type="PROSITE" id="PS00329">
    <property type="entry name" value="HSP70_2"/>
    <property type="match status" value="1"/>
</dbReference>
<dbReference type="CDD" id="cd10234">
    <property type="entry name" value="ASKHA_NBD_HSP70_DnaK-like"/>
    <property type="match status" value="1"/>
</dbReference>
<dbReference type="FunFam" id="3.30.420.40:FF:000071">
    <property type="entry name" value="Molecular chaperone DnaK"/>
    <property type="match status" value="1"/>
</dbReference>
<dbReference type="Gene3D" id="3.90.640.10">
    <property type="entry name" value="Actin, Chain A, domain 4"/>
    <property type="match status" value="1"/>
</dbReference>
<feature type="region of interest" description="Disordered" evidence="12">
    <location>
        <begin position="588"/>
        <end position="622"/>
    </location>
</feature>
<keyword evidence="14" id="KW-1185">Reference proteome</keyword>
<dbReference type="InterPro" id="IPR043129">
    <property type="entry name" value="ATPase_NBD"/>
</dbReference>
<keyword evidence="7 9" id="KW-0346">Stress response</keyword>
<dbReference type="Proteomes" id="UP000574276">
    <property type="component" value="Unassembled WGS sequence"/>
</dbReference>
<gene>
    <name evidence="9 13" type="primary">dnaK</name>
    <name evidence="13" type="ORF">H0486_09435</name>
</gene>
<evidence type="ECO:0000256" key="12">
    <source>
        <dbReference type="SAM" id="MobiDB-lite"/>
    </source>
</evidence>
<reference evidence="13 14" key="1">
    <citation type="submission" date="2020-07" db="EMBL/GenBank/DDBJ databases">
        <title>Characterization and genome sequencing of isolate MD1, a novel member within the family Lachnospiraceae.</title>
        <authorList>
            <person name="Rettenmaier R."/>
            <person name="Di Bello L."/>
            <person name="Zinser C."/>
            <person name="Scheitz K."/>
            <person name="Liebl W."/>
            <person name="Zverlov V."/>
        </authorList>
    </citation>
    <scope>NUCLEOTIDE SEQUENCE [LARGE SCALE GENOMIC DNA]</scope>
    <source>
        <strain evidence="13 14">MD1</strain>
    </source>
</reference>
<dbReference type="Gene3D" id="3.30.420.40">
    <property type="match status" value="2"/>
</dbReference>
<dbReference type="Pfam" id="PF00012">
    <property type="entry name" value="HSP70"/>
    <property type="match status" value="1"/>
</dbReference>
<comment type="caution">
    <text evidence="13">The sequence shown here is derived from an EMBL/GenBank/DDBJ whole genome shotgun (WGS) entry which is preliminary data.</text>
</comment>
<dbReference type="InterPro" id="IPR013126">
    <property type="entry name" value="Hsp_70_fam"/>
</dbReference>
<dbReference type="PROSITE" id="PS01036">
    <property type="entry name" value="HSP70_3"/>
    <property type="match status" value="1"/>
</dbReference>
<dbReference type="HAMAP" id="MF_00332">
    <property type="entry name" value="DnaK"/>
    <property type="match status" value="1"/>
</dbReference>
<evidence type="ECO:0000313" key="13">
    <source>
        <dbReference type="EMBL" id="MBB2183101.1"/>
    </source>
</evidence>
<evidence type="ECO:0000256" key="2">
    <source>
        <dbReference type="ARBA" id="ARBA00007381"/>
    </source>
</evidence>
<keyword evidence="6 9" id="KW-0067">ATP-binding</keyword>
<dbReference type="InterPro" id="IPR012725">
    <property type="entry name" value="Chaperone_DnaK"/>
</dbReference>
<evidence type="ECO:0000256" key="10">
    <source>
        <dbReference type="RuleBase" id="RU003322"/>
    </source>
</evidence>
<evidence type="ECO:0000256" key="5">
    <source>
        <dbReference type="ARBA" id="ARBA00022741"/>
    </source>
</evidence>
<feature type="coiled-coil region" evidence="11">
    <location>
        <begin position="223"/>
        <end position="250"/>
    </location>
</feature>
<dbReference type="AlphaFoldDB" id="A0A839K345"/>
<evidence type="ECO:0000313" key="14">
    <source>
        <dbReference type="Proteomes" id="UP000574276"/>
    </source>
</evidence>
<comment type="similarity">
    <text evidence="2 9 10">Belongs to the heat shock protein 70 family.</text>
</comment>
<dbReference type="PRINTS" id="PR00301">
    <property type="entry name" value="HEATSHOCK70"/>
</dbReference>
<evidence type="ECO:0000256" key="1">
    <source>
        <dbReference type="ARBA" id="ARBA00002290"/>
    </source>
</evidence>
<evidence type="ECO:0000256" key="4">
    <source>
        <dbReference type="ARBA" id="ARBA00022553"/>
    </source>
</evidence>
<evidence type="ECO:0000256" key="7">
    <source>
        <dbReference type="ARBA" id="ARBA00023016"/>
    </source>
</evidence>
<comment type="function">
    <text evidence="1 9">Acts as a chaperone.</text>
</comment>
<dbReference type="Gene3D" id="1.20.1270.10">
    <property type="match status" value="1"/>
</dbReference>
<evidence type="ECO:0000256" key="8">
    <source>
        <dbReference type="ARBA" id="ARBA00023186"/>
    </source>
</evidence>
<keyword evidence="4 9" id="KW-0597">Phosphoprotein</keyword>
<evidence type="ECO:0000256" key="11">
    <source>
        <dbReference type="SAM" id="Coils"/>
    </source>
</evidence>
<evidence type="ECO:0000256" key="3">
    <source>
        <dbReference type="ARBA" id="ARBA00014415"/>
    </source>
</evidence>
<proteinExistence type="evidence at transcript level"/>
<dbReference type="InterPro" id="IPR029048">
    <property type="entry name" value="HSP70_C_sf"/>
</dbReference>
<dbReference type="GO" id="GO:0140662">
    <property type="term" value="F:ATP-dependent protein folding chaperone"/>
    <property type="evidence" value="ECO:0007669"/>
    <property type="project" value="InterPro"/>
</dbReference>
<feature type="modified residue" description="Phosphothreonine; by autocatalysis" evidence="9">
    <location>
        <position position="174"/>
    </location>
</feature>
<dbReference type="FunFam" id="3.90.640.10:FF:000003">
    <property type="entry name" value="Molecular chaperone DnaK"/>
    <property type="match status" value="1"/>
</dbReference>
<sequence>MGKIIGIDLGTTNSCVAVMEGGKPVVIANTEGARTTPSVVAFTKTGERLVGEPAKRQAVTNSDKTISSIKRHMGTDYRVKIDDKRYSPQEISAMVLQKLKADAESYLGEKVTEAVITVPAYFNDAQRQATKDAGKIAGLDVKRIINEPTAAALAYGLDNEKEQKIMVYDLGGGTFDVSIIEIGDGVIEVLATSGDNRLGGDDFDDRITRYMIDEFKKSDGVDLSTDKMALQRLKEAAEKAKKELSSSTTTNINLPFITATADGPKHFDMNLTRAKFDELTHDLVERTAVPVQNALRDAGLSPSDIKKVLLVGGSTRIPAVQEKVKQLTGQEPSKSLNPDECVAIGASIQGGKLAGDAGAGDILLLDVTPLSLSIETLGGVATKLIERNTTIPTKKSQIFSTAADNQTAVDINVVQGERQFAKDNKSLGQFRLDGIPPARRGVPQIEVTFDIDANGIVNVSAKDLGTGREQHITITASSNLSDADIERAVKEAAEYEAQDRMRKEAVDVRNDADSLIFQTEKALSEVGDKIDAGAKTTVEDDLKRLKELVEKSNPEVMSEGEVQDIKSAKEKLMNDAQELFAKLYEQSGAGATGAGPDMSGAANQSASGAYEGDVVDGDYREV</sequence>
<dbReference type="PANTHER" id="PTHR19375">
    <property type="entry name" value="HEAT SHOCK PROTEIN 70KDA"/>
    <property type="match status" value="1"/>
</dbReference>
<dbReference type="EMBL" id="JACEGA010000001">
    <property type="protein sequence ID" value="MBB2183101.1"/>
    <property type="molecule type" value="Genomic_DNA"/>
</dbReference>
<dbReference type="SUPFAM" id="SSF53067">
    <property type="entry name" value="Actin-like ATPase domain"/>
    <property type="match status" value="2"/>
</dbReference>
<organism evidence="13 14">
    <name type="scientific">Variimorphobacter saccharofermentans</name>
    <dbReference type="NCBI Taxonomy" id="2755051"/>
    <lineage>
        <taxon>Bacteria</taxon>
        <taxon>Bacillati</taxon>
        <taxon>Bacillota</taxon>
        <taxon>Clostridia</taxon>
        <taxon>Lachnospirales</taxon>
        <taxon>Lachnospiraceae</taxon>
        <taxon>Variimorphobacter</taxon>
    </lineage>
</organism>
<name>A0A839K345_9FIRM</name>
<keyword evidence="5 9" id="KW-0547">Nucleotide-binding</keyword>
<evidence type="ECO:0000256" key="9">
    <source>
        <dbReference type="HAMAP-Rule" id="MF_00332"/>
    </source>
</evidence>
<accession>A0A839K345</accession>
<dbReference type="SUPFAM" id="SSF100934">
    <property type="entry name" value="Heat shock protein 70kD (HSP70), C-terminal subdomain"/>
    <property type="match status" value="1"/>
</dbReference>
<dbReference type="NCBIfam" id="NF001413">
    <property type="entry name" value="PRK00290.1"/>
    <property type="match status" value="1"/>
</dbReference>
<dbReference type="NCBIfam" id="TIGR02350">
    <property type="entry name" value="prok_dnaK"/>
    <property type="match status" value="1"/>
</dbReference>
<dbReference type="FunFam" id="2.60.34.10:FF:000014">
    <property type="entry name" value="Chaperone protein DnaK HSP70"/>
    <property type="match status" value="1"/>
</dbReference>
<dbReference type="PROSITE" id="PS00297">
    <property type="entry name" value="HSP70_1"/>
    <property type="match status" value="1"/>
</dbReference>
<dbReference type="FunFam" id="1.20.1270.10:FF:000001">
    <property type="entry name" value="Molecular chaperone DnaK"/>
    <property type="match status" value="1"/>
</dbReference>
<comment type="induction">
    <text evidence="9">By stress conditions e.g. heat shock.</text>
</comment>
<dbReference type="SUPFAM" id="SSF100920">
    <property type="entry name" value="Heat shock protein 70kD (HSP70), peptide-binding domain"/>
    <property type="match status" value="1"/>
</dbReference>
<dbReference type="GO" id="GO:0051082">
    <property type="term" value="F:unfolded protein binding"/>
    <property type="evidence" value="ECO:0007669"/>
    <property type="project" value="InterPro"/>
</dbReference>
<keyword evidence="8 9" id="KW-0143">Chaperone</keyword>
<protein>
    <recommendedName>
        <fullName evidence="3 9">Chaperone protein DnaK</fullName>
    </recommendedName>
    <alternativeName>
        <fullName evidence="9">HSP70</fullName>
    </alternativeName>
    <alternativeName>
        <fullName evidence="9">Heat shock 70 kDa protein</fullName>
    </alternativeName>
    <alternativeName>
        <fullName evidence="9">Heat shock protein 70</fullName>
    </alternativeName>
</protein>
<dbReference type="GO" id="GO:0005524">
    <property type="term" value="F:ATP binding"/>
    <property type="evidence" value="ECO:0007669"/>
    <property type="project" value="UniProtKB-UniRule"/>
</dbReference>
<dbReference type="Gene3D" id="2.60.34.10">
    <property type="entry name" value="Substrate Binding Domain Of DNAk, Chain A, domain 1"/>
    <property type="match status" value="1"/>
</dbReference>
<evidence type="ECO:0000256" key="6">
    <source>
        <dbReference type="ARBA" id="ARBA00022840"/>
    </source>
</evidence>